<dbReference type="EC" id="2.7.1.158" evidence="2 8"/>
<dbReference type="EMBL" id="KV417267">
    <property type="protein sequence ID" value="KZP01043.1"/>
    <property type="molecule type" value="Genomic_DNA"/>
</dbReference>
<gene>
    <name evidence="9" type="ORF">CALVIDRAFT_464456</name>
</gene>
<name>A0A167RLH4_CALVF</name>
<keyword evidence="7 8" id="KW-0067">ATP-binding</keyword>
<evidence type="ECO:0000313" key="10">
    <source>
        <dbReference type="Proteomes" id="UP000076738"/>
    </source>
</evidence>
<dbReference type="Gene3D" id="3.30.200.110">
    <property type="entry name" value="Inositol-pentakisphosphate 2-kinase, N-lobe"/>
    <property type="match status" value="2"/>
</dbReference>
<dbReference type="GO" id="GO:0005634">
    <property type="term" value="C:nucleus"/>
    <property type="evidence" value="ECO:0007669"/>
    <property type="project" value="TreeGrafter"/>
</dbReference>
<reference evidence="9 10" key="1">
    <citation type="journal article" date="2016" name="Mol. Biol. Evol.">
        <title>Comparative Genomics of Early-Diverging Mushroom-Forming Fungi Provides Insights into the Origins of Lignocellulose Decay Capabilities.</title>
        <authorList>
            <person name="Nagy L.G."/>
            <person name="Riley R."/>
            <person name="Tritt A."/>
            <person name="Adam C."/>
            <person name="Daum C."/>
            <person name="Floudas D."/>
            <person name="Sun H."/>
            <person name="Yadav J.S."/>
            <person name="Pangilinan J."/>
            <person name="Larsson K.H."/>
            <person name="Matsuura K."/>
            <person name="Barry K."/>
            <person name="Labutti K."/>
            <person name="Kuo R."/>
            <person name="Ohm R.A."/>
            <person name="Bhattacharya S.S."/>
            <person name="Shirouzu T."/>
            <person name="Yoshinaga Y."/>
            <person name="Martin F.M."/>
            <person name="Grigoriev I.V."/>
            <person name="Hibbett D.S."/>
        </authorList>
    </citation>
    <scope>NUCLEOTIDE SEQUENCE [LARGE SCALE GENOMIC DNA]</scope>
    <source>
        <strain evidence="9 10">TUFC12733</strain>
    </source>
</reference>
<evidence type="ECO:0000256" key="1">
    <source>
        <dbReference type="ARBA" id="ARBA00001774"/>
    </source>
</evidence>
<dbReference type="STRING" id="1330018.A0A167RLH4"/>
<dbReference type="GO" id="GO:0005524">
    <property type="term" value="F:ATP binding"/>
    <property type="evidence" value="ECO:0007669"/>
    <property type="project" value="UniProtKB-KW"/>
</dbReference>
<comment type="catalytic activity">
    <reaction evidence="1 8">
        <text>1D-myo-inositol 1,3,4,5,6-pentakisphosphate + ATP = 1D-myo-inositol hexakisphosphate + ADP + H(+)</text>
        <dbReference type="Rhea" id="RHEA:20313"/>
        <dbReference type="ChEBI" id="CHEBI:15378"/>
        <dbReference type="ChEBI" id="CHEBI:30616"/>
        <dbReference type="ChEBI" id="CHEBI:57733"/>
        <dbReference type="ChEBI" id="CHEBI:58130"/>
        <dbReference type="ChEBI" id="CHEBI:456216"/>
        <dbReference type="EC" id="2.7.1.158"/>
    </reaction>
</comment>
<organism evidence="9 10">
    <name type="scientific">Calocera viscosa (strain TUFC12733)</name>
    <dbReference type="NCBI Taxonomy" id="1330018"/>
    <lineage>
        <taxon>Eukaryota</taxon>
        <taxon>Fungi</taxon>
        <taxon>Dikarya</taxon>
        <taxon>Basidiomycota</taxon>
        <taxon>Agaricomycotina</taxon>
        <taxon>Dacrymycetes</taxon>
        <taxon>Dacrymycetales</taxon>
        <taxon>Dacrymycetaceae</taxon>
        <taxon>Calocera</taxon>
    </lineage>
</organism>
<feature type="non-terminal residue" evidence="9">
    <location>
        <position position="412"/>
    </location>
</feature>
<comment type="function">
    <text evidence="8">Phosphorylates Ins(1,3,4,5,6)P5 at position 2 to form Ins(1,2,3,4,5,6)P6 (InsP6 or phytate).</text>
</comment>
<evidence type="ECO:0000256" key="6">
    <source>
        <dbReference type="ARBA" id="ARBA00022777"/>
    </source>
</evidence>
<evidence type="ECO:0000256" key="4">
    <source>
        <dbReference type="ARBA" id="ARBA00022679"/>
    </source>
</evidence>
<comment type="domain">
    <text evidence="8">The EXKPK motif is conserved in inositol-pentakisphosphate 2-kinases of both family 1 and 2.</text>
</comment>
<dbReference type="Pfam" id="PF06090">
    <property type="entry name" value="Ins_P5_2-kin"/>
    <property type="match status" value="1"/>
</dbReference>
<evidence type="ECO:0000256" key="7">
    <source>
        <dbReference type="ARBA" id="ARBA00022840"/>
    </source>
</evidence>
<proteinExistence type="predicted"/>
<dbReference type="GO" id="GO:0035299">
    <property type="term" value="F:inositol-1,3,4,5,6-pentakisphosphate 2-kinase activity"/>
    <property type="evidence" value="ECO:0007669"/>
    <property type="project" value="UniProtKB-EC"/>
</dbReference>
<evidence type="ECO:0000256" key="8">
    <source>
        <dbReference type="RuleBase" id="RU364126"/>
    </source>
</evidence>
<keyword evidence="4 8" id="KW-0808">Transferase</keyword>
<evidence type="ECO:0000256" key="2">
    <source>
        <dbReference type="ARBA" id="ARBA00012023"/>
    </source>
</evidence>
<keyword evidence="5 8" id="KW-0547">Nucleotide-binding</keyword>
<feature type="non-terminal residue" evidence="9">
    <location>
        <position position="1"/>
    </location>
</feature>
<dbReference type="PANTHER" id="PTHR14456:SF2">
    <property type="entry name" value="INOSITOL-PENTAKISPHOSPHATE 2-KINASE"/>
    <property type="match status" value="1"/>
</dbReference>
<dbReference type="InterPro" id="IPR009286">
    <property type="entry name" value="Ins_P5_2-kin"/>
</dbReference>
<accession>A0A167RLH4</accession>
<dbReference type="GO" id="GO:0032958">
    <property type="term" value="P:inositol phosphate biosynthetic process"/>
    <property type="evidence" value="ECO:0007669"/>
    <property type="project" value="TreeGrafter"/>
</dbReference>
<evidence type="ECO:0000256" key="5">
    <source>
        <dbReference type="ARBA" id="ARBA00022741"/>
    </source>
</evidence>
<evidence type="ECO:0000256" key="3">
    <source>
        <dbReference type="ARBA" id="ARBA00014846"/>
    </source>
</evidence>
<dbReference type="InterPro" id="IPR043001">
    <property type="entry name" value="IP5_2-K_N_lobe"/>
</dbReference>
<evidence type="ECO:0000313" key="9">
    <source>
        <dbReference type="EMBL" id="KZP01043.1"/>
    </source>
</evidence>
<keyword evidence="6 8" id="KW-0418">Kinase</keyword>
<keyword evidence="10" id="KW-1185">Reference proteome</keyword>
<dbReference type="OrthoDB" id="272370at2759"/>
<protein>
    <recommendedName>
        <fullName evidence="3 8">Inositol-pentakisphosphate 2-kinase</fullName>
        <ecNumber evidence="2 8">2.7.1.158</ecNumber>
    </recommendedName>
</protein>
<dbReference type="Proteomes" id="UP000076738">
    <property type="component" value="Unassembled WGS sequence"/>
</dbReference>
<dbReference type="PANTHER" id="PTHR14456">
    <property type="entry name" value="INOSITOL POLYPHOSPHATE KINASE 1"/>
    <property type="match status" value="1"/>
</dbReference>
<dbReference type="AlphaFoldDB" id="A0A167RLH4"/>
<sequence length="412" mass="45381">SSLVSTPPSDWTYLAEGGASLVCAYRDHQEQYTGKVLRLPKRRRPAQGTDALAWQKEVIGRLLPEEVLPQLELVHLDSGWLRALVEHVEPARPTFRRADGIDINASTGILATDLIGGETIAVEIKPKWGFLPSPLHLRPSTAAVKTSYCRYCMHKHLRSLPSPAQPEGAYVPAYCPLDLYSGQEGRVRRALGRLWGDWKATQGGVNNFRVFVRGQRVDPADVCALLSSLWSCLTRVQPASLALLAAVLSAPDAKRALIDRLLPLLLASPILPTLRELQRTLDPLDIEGLSSLSHSLHPDLPLGTGQLQPDMREWTEFVDAYLAGRVPECGEERLRYYVLAYTLGATFKDCSLIVRLPLARGADTAGETQQLQGVWVIDTGVKDVGKLAKWEELDREIVAAFVTSGSGERCVE</sequence>